<dbReference type="EMBL" id="JADCNL010000001">
    <property type="protein sequence ID" value="KAG0499123.1"/>
    <property type="molecule type" value="Genomic_DNA"/>
</dbReference>
<protein>
    <submittedName>
        <fullName evidence="1">Uncharacterized protein</fullName>
    </submittedName>
</protein>
<dbReference type="OrthoDB" id="416344at2759"/>
<sequence length="87" mass="10350">MKFCHDRGEQEIDEAESRHVRVRKMKEEEQGLRIVPETGKGNGWMRWERRTVADIGGSPLIGQRSRNLHRRENGRSDSWHFNCIYLE</sequence>
<proteinExistence type="predicted"/>
<dbReference type="AlphaFoldDB" id="A0A835RYB5"/>
<comment type="caution">
    <text evidence="1">The sequence shown here is derived from an EMBL/GenBank/DDBJ whole genome shotgun (WGS) entry which is preliminary data.</text>
</comment>
<accession>A0A835RYB5</accession>
<gene>
    <name evidence="1" type="ORF">HPP92_003814</name>
</gene>
<evidence type="ECO:0000313" key="1">
    <source>
        <dbReference type="EMBL" id="KAG0499123.1"/>
    </source>
</evidence>
<dbReference type="Proteomes" id="UP000636800">
    <property type="component" value="Chromosome 1"/>
</dbReference>
<keyword evidence="2" id="KW-1185">Reference proteome</keyword>
<organism evidence="1 2">
    <name type="scientific">Vanilla planifolia</name>
    <name type="common">Vanilla</name>
    <dbReference type="NCBI Taxonomy" id="51239"/>
    <lineage>
        <taxon>Eukaryota</taxon>
        <taxon>Viridiplantae</taxon>
        <taxon>Streptophyta</taxon>
        <taxon>Embryophyta</taxon>
        <taxon>Tracheophyta</taxon>
        <taxon>Spermatophyta</taxon>
        <taxon>Magnoliopsida</taxon>
        <taxon>Liliopsida</taxon>
        <taxon>Asparagales</taxon>
        <taxon>Orchidaceae</taxon>
        <taxon>Vanilloideae</taxon>
        <taxon>Vanilleae</taxon>
        <taxon>Vanilla</taxon>
    </lineage>
</organism>
<reference evidence="1 2" key="1">
    <citation type="journal article" date="2020" name="Nat. Food">
        <title>A phased Vanilla planifolia genome enables genetic improvement of flavour and production.</title>
        <authorList>
            <person name="Hasing T."/>
            <person name="Tang H."/>
            <person name="Brym M."/>
            <person name="Khazi F."/>
            <person name="Huang T."/>
            <person name="Chambers A.H."/>
        </authorList>
    </citation>
    <scope>NUCLEOTIDE SEQUENCE [LARGE SCALE GENOMIC DNA]</scope>
    <source>
        <tissue evidence="1">Leaf</tissue>
    </source>
</reference>
<name>A0A835RYB5_VANPL</name>
<evidence type="ECO:0000313" key="2">
    <source>
        <dbReference type="Proteomes" id="UP000636800"/>
    </source>
</evidence>